<gene>
    <name evidence="4" type="ORF">FYC51_14235</name>
</gene>
<keyword evidence="2" id="KW-0472">Membrane</keyword>
<feature type="region of interest" description="Disordered" evidence="1">
    <location>
        <begin position="1"/>
        <end position="73"/>
    </location>
</feature>
<evidence type="ECO:0000313" key="4">
    <source>
        <dbReference type="EMBL" id="TYL50369.1"/>
    </source>
</evidence>
<evidence type="ECO:0000256" key="2">
    <source>
        <dbReference type="SAM" id="Phobius"/>
    </source>
</evidence>
<name>A0A5S4UXG7_9MICO</name>
<feature type="compositionally biased region" description="Basic residues" evidence="1">
    <location>
        <begin position="1"/>
        <end position="11"/>
    </location>
</feature>
<dbReference type="Pfam" id="PF01551">
    <property type="entry name" value="Peptidase_M23"/>
    <property type="match status" value="1"/>
</dbReference>
<protein>
    <submittedName>
        <fullName evidence="4">M23 family metallopeptidase</fullName>
    </submittedName>
</protein>
<reference evidence="4 5" key="1">
    <citation type="submission" date="2019-08" db="EMBL/GenBank/DDBJ databases">
        <authorList>
            <person name="Hu J."/>
        </authorList>
    </citation>
    <scope>NUCLEOTIDE SEQUENCE [LARGE SCALE GENOMIC DNA]</scope>
    <source>
        <strain evidence="4 5">NEAU-184</strain>
    </source>
</reference>
<dbReference type="InterPro" id="IPR016047">
    <property type="entry name" value="M23ase_b-sheet_dom"/>
</dbReference>
<feature type="transmembrane region" description="Helical" evidence="2">
    <location>
        <begin position="76"/>
        <end position="99"/>
    </location>
</feature>
<dbReference type="SUPFAM" id="SSF51261">
    <property type="entry name" value="Duplicated hybrid motif"/>
    <property type="match status" value="1"/>
</dbReference>
<keyword evidence="5" id="KW-1185">Reference proteome</keyword>
<evidence type="ECO:0000256" key="1">
    <source>
        <dbReference type="SAM" id="MobiDB-lite"/>
    </source>
</evidence>
<accession>A0A5S4UXG7</accession>
<dbReference type="RefSeq" id="WP_148734471.1">
    <property type="nucleotide sequence ID" value="NZ_VSSB01000002.1"/>
</dbReference>
<sequence>MTPPKHGRRAAPKPPARFSTRSTRSTRDSAARSSERRTAAADTAAATAAAATAPTRTAETPSTRPQGRRRRALRPAFSMLAMSFVGGMMIATSVPALAISATDAEHRASVYAPVDDTISLDPQTLDVASEAELEPMSVEGYAVEAAPPPIMSEVAGLGSVSVVESDRIVWPVIDWSKRASGFGPRDAPCSGCSTNHDGVDFNPGNGTPVMAVADGVVVLATENGGGLGVNVEVQHNIGGELITTSYAHMQYGSLQVSEGQRVSAGQQVGLVGSTGQSTGPHLHLEMFGADGVRFDGFAWLSEHVNA</sequence>
<dbReference type="GO" id="GO:0004222">
    <property type="term" value="F:metalloendopeptidase activity"/>
    <property type="evidence" value="ECO:0007669"/>
    <property type="project" value="TreeGrafter"/>
</dbReference>
<evidence type="ECO:0000259" key="3">
    <source>
        <dbReference type="Pfam" id="PF01551"/>
    </source>
</evidence>
<dbReference type="InterPro" id="IPR011055">
    <property type="entry name" value="Dup_hybrid_motif"/>
</dbReference>
<keyword evidence="2" id="KW-1133">Transmembrane helix</keyword>
<comment type="caution">
    <text evidence="4">The sequence shown here is derived from an EMBL/GenBank/DDBJ whole genome shotgun (WGS) entry which is preliminary data.</text>
</comment>
<dbReference type="CDD" id="cd12797">
    <property type="entry name" value="M23_peptidase"/>
    <property type="match status" value="1"/>
</dbReference>
<dbReference type="AlphaFoldDB" id="A0A5S4UXG7"/>
<dbReference type="EMBL" id="VSSB01000002">
    <property type="protein sequence ID" value="TYL50369.1"/>
    <property type="molecule type" value="Genomic_DNA"/>
</dbReference>
<dbReference type="Gene3D" id="2.70.70.10">
    <property type="entry name" value="Glucose Permease (Domain IIA)"/>
    <property type="match status" value="1"/>
</dbReference>
<dbReference type="InterPro" id="IPR050570">
    <property type="entry name" value="Cell_wall_metabolism_enzyme"/>
</dbReference>
<dbReference type="Proteomes" id="UP000325243">
    <property type="component" value="Unassembled WGS sequence"/>
</dbReference>
<organism evidence="4 5">
    <name type="scientific">Agromyces mariniharenae</name>
    <dbReference type="NCBI Taxonomy" id="2604423"/>
    <lineage>
        <taxon>Bacteria</taxon>
        <taxon>Bacillati</taxon>
        <taxon>Actinomycetota</taxon>
        <taxon>Actinomycetes</taxon>
        <taxon>Micrococcales</taxon>
        <taxon>Microbacteriaceae</taxon>
        <taxon>Agromyces</taxon>
    </lineage>
</organism>
<feature type="compositionally biased region" description="Basic and acidic residues" evidence="1">
    <location>
        <begin position="25"/>
        <end position="39"/>
    </location>
</feature>
<keyword evidence="2" id="KW-0812">Transmembrane</keyword>
<proteinExistence type="predicted"/>
<dbReference type="PANTHER" id="PTHR21666:SF270">
    <property type="entry name" value="MUREIN HYDROLASE ACTIVATOR ENVC"/>
    <property type="match status" value="1"/>
</dbReference>
<feature type="domain" description="M23ase beta-sheet core" evidence="3">
    <location>
        <begin position="195"/>
        <end position="287"/>
    </location>
</feature>
<evidence type="ECO:0000313" key="5">
    <source>
        <dbReference type="Proteomes" id="UP000325243"/>
    </source>
</evidence>
<feature type="compositionally biased region" description="Low complexity" evidence="1">
    <location>
        <begin position="40"/>
        <end position="65"/>
    </location>
</feature>
<dbReference type="PANTHER" id="PTHR21666">
    <property type="entry name" value="PEPTIDASE-RELATED"/>
    <property type="match status" value="1"/>
</dbReference>